<accession>A0ABW6QG96</accession>
<evidence type="ECO:0000313" key="3">
    <source>
        <dbReference type="Proteomes" id="UP001601627"/>
    </source>
</evidence>
<feature type="transmembrane region" description="Helical" evidence="1">
    <location>
        <begin position="28"/>
        <end position="47"/>
    </location>
</feature>
<keyword evidence="1" id="KW-1133">Transmembrane helix</keyword>
<sequence length="49" mass="5078">MPDSLSAKIFRPPAAVRASSCRSSFCPAWAPGATVAIALAGLVHIAVRR</sequence>
<keyword evidence="1" id="KW-0472">Membrane</keyword>
<dbReference type="EMBL" id="JBHVZQ010000052">
    <property type="protein sequence ID" value="MFF1278249.1"/>
    <property type="molecule type" value="Genomic_DNA"/>
</dbReference>
<proteinExistence type="predicted"/>
<keyword evidence="1" id="KW-0812">Transmembrane</keyword>
<keyword evidence="3" id="KW-1185">Reference proteome</keyword>
<gene>
    <name evidence="2" type="ORF">ACFVZC_33505</name>
</gene>
<evidence type="ECO:0000313" key="2">
    <source>
        <dbReference type="EMBL" id="MFF1278249.1"/>
    </source>
</evidence>
<name>A0ABW6QG96_9ACTN</name>
<dbReference type="Proteomes" id="UP001601627">
    <property type="component" value="Unassembled WGS sequence"/>
</dbReference>
<evidence type="ECO:0000256" key="1">
    <source>
        <dbReference type="SAM" id="Phobius"/>
    </source>
</evidence>
<protein>
    <submittedName>
        <fullName evidence="2">Uncharacterized protein</fullName>
    </submittedName>
</protein>
<reference evidence="2 3" key="1">
    <citation type="submission" date="2024-09" db="EMBL/GenBank/DDBJ databases">
        <title>The Natural Products Discovery Center: Release of the First 8490 Sequenced Strains for Exploring Actinobacteria Biosynthetic Diversity.</title>
        <authorList>
            <person name="Kalkreuter E."/>
            <person name="Kautsar S.A."/>
            <person name="Yang D."/>
            <person name="Bader C.D."/>
            <person name="Teijaro C.N."/>
            <person name="Fluegel L."/>
            <person name="Davis C.M."/>
            <person name="Simpson J.R."/>
            <person name="Lauterbach L."/>
            <person name="Steele A.D."/>
            <person name="Gui C."/>
            <person name="Meng S."/>
            <person name="Li G."/>
            <person name="Viehrig K."/>
            <person name="Ye F."/>
            <person name="Su P."/>
            <person name="Kiefer A.F."/>
            <person name="Nichols A."/>
            <person name="Cepeda A.J."/>
            <person name="Yan W."/>
            <person name="Fan B."/>
            <person name="Jiang Y."/>
            <person name="Adhikari A."/>
            <person name="Zheng C.-J."/>
            <person name="Schuster L."/>
            <person name="Cowan T.M."/>
            <person name="Smanski M.J."/>
            <person name="Chevrette M.G."/>
            <person name="De Carvalho L.P.S."/>
            <person name="Shen B."/>
        </authorList>
    </citation>
    <scope>NUCLEOTIDE SEQUENCE [LARGE SCALE GENOMIC DNA]</scope>
    <source>
        <strain evidence="2 3">NPDC058328</strain>
    </source>
</reference>
<dbReference type="RefSeq" id="WP_388240709.1">
    <property type="nucleotide sequence ID" value="NZ_JBHVZQ010000052.1"/>
</dbReference>
<comment type="caution">
    <text evidence="2">The sequence shown here is derived from an EMBL/GenBank/DDBJ whole genome shotgun (WGS) entry which is preliminary data.</text>
</comment>
<organism evidence="2 3">
    <name type="scientific">Streptomyces marokkonensis</name>
    <dbReference type="NCBI Taxonomy" id="324855"/>
    <lineage>
        <taxon>Bacteria</taxon>
        <taxon>Bacillati</taxon>
        <taxon>Actinomycetota</taxon>
        <taxon>Actinomycetes</taxon>
        <taxon>Kitasatosporales</taxon>
        <taxon>Streptomycetaceae</taxon>
        <taxon>Streptomyces</taxon>
    </lineage>
</organism>